<feature type="non-terminal residue" evidence="2">
    <location>
        <position position="392"/>
    </location>
</feature>
<comment type="caution">
    <text evidence="2">The sequence shown here is derived from an EMBL/GenBank/DDBJ whole genome shotgun (WGS) entry which is preliminary data.</text>
</comment>
<dbReference type="AlphaFoldDB" id="A0A813L518"/>
<evidence type="ECO:0000313" key="3">
    <source>
        <dbReference type="Proteomes" id="UP000626109"/>
    </source>
</evidence>
<dbReference type="PANTHER" id="PTHR38566:SF1">
    <property type="entry name" value="CHROMOSOME UNDETERMINED SCAFFOLD_18, WHOLE GENOME SHOTGUN SEQUENCE"/>
    <property type="match status" value="1"/>
</dbReference>
<reference evidence="2" key="1">
    <citation type="submission" date="2021-02" db="EMBL/GenBank/DDBJ databases">
        <authorList>
            <person name="Dougan E. K."/>
            <person name="Rhodes N."/>
            <person name="Thang M."/>
            <person name="Chan C."/>
        </authorList>
    </citation>
    <scope>NUCLEOTIDE SEQUENCE</scope>
</reference>
<dbReference type="EMBL" id="CAJNNW010032798">
    <property type="protein sequence ID" value="CAE8715483.1"/>
    <property type="molecule type" value="Genomic_DNA"/>
</dbReference>
<dbReference type="Pfam" id="PF25536">
    <property type="entry name" value="DUF7920"/>
    <property type="match status" value="1"/>
</dbReference>
<dbReference type="PANTHER" id="PTHR38566">
    <property type="entry name" value="RNA_LIG_T4_1 DOMAIN-CONTAINING PROTEIN"/>
    <property type="match status" value="1"/>
</dbReference>
<evidence type="ECO:0000259" key="1">
    <source>
        <dbReference type="Pfam" id="PF25536"/>
    </source>
</evidence>
<sequence length="392" mass="42355">MELWRWVQASPAVHLVSRRVPTALPGFPNGLVVHDVGLARSRLRGRSEETLFVEDPVLAQRLRRGLSFAEPVGGEGGPTLIRRGLPKFFDLDVEAFANSLQATGLGDPLSQLGCFQGGVGAQNSGAEQKLRQQVADSLVQRVSDAWRAGRRILVSRLEKANGENAQVSYMSATGQWVLCSKNVSLLASAPSEVSLPQWSDHRYRFARHVAELWFDQLGRLEETGREALREALAARTLVGELVGGSGAHLVDYGALRSLRWFAVVPHDSPEACWAPSRSLAFLQGAGLPTVASEQIGPATGCGSPSELLGTLRAASEAAEAAPLAEAGEGFVLYFVSVPEGAVDLSAASTVWLGKLKTAEYRLLRRVREKAKHFARGAGCILVEDVLTEFRRE</sequence>
<evidence type="ECO:0000313" key="2">
    <source>
        <dbReference type="EMBL" id="CAE8715483.1"/>
    </source>
</evidence>
<organism evidence="2 3">
    <name type="scientific">Polarella glacialis</name>
    <name type="common">Dinoflagellate</name>
    <dbReference type="NCBI Taxonomy" id="89957"/>
    <lineage>
        <taxon>Eukaryota</taxon>
        <taxon>Sar</taxon>
        <taxon>Alveolata</taxon>
        <taxon>Dinophyceae</taxon>
        <taxon>Suessiales</taxon>
        <taxon>Suessiaceae</taxon>
        <taxon>Polarella</taxon>
    </lineage>
</organism>
<gene>
    <name evidence="2" type="ORF">PGLA2088_LOCUS38570</name>
</gene>
<name>A0A813L518_POLGL</name>
<protein>
    <recommendedName>
        <fullName evidence="1">DUF7920 domain-containing protein</fullName>
    </recommendedName>
</protein>
<dbReference type="InterPro" id="IPR057680">
    <property type="entry name" value="DUF7920"/>
</dbReference>
<feature type="domain" description="DUF7920" evidence="1">
    <location>
        <begin position="155"/>
        <end position="293"/>
    </location>
</feature>
<proteinExistence type="predicted"/>
<accession>A0A813L518</accession>
<dbReference type="Proteomes" id="UP000626109">
    <property type="component" value="Unassembled WGS sequence"/>
</dbReference>
<dbReference type="SUPFAM" id="SSF56091">
    <property type="entry name" value="DNA ligase/mRNA capping enzyme, catalytic domain"/>
    <property type="match status" value="1"/>
</dbReference>